<accession>A0A5E4AHG2</accession>
<evidence type="ECO:0000313" key="2">
    <source>
        <dbReference type="EMBL" id="KAF7482518.1"/>
    </source>
</evidence>
<reference evidence="2" key="2">
    <citation type="submission" date="2020-08" db="EMBL/GenBank/DDBJ databases">
        <authorList>
            <person name="Shumante A."/>
            <person name="Zimin A.V."/>
            <person name="Puiu D."/>
            <person name="Salzberg S.L."/>
        </authorList>
    </citation>
    <scope>NUCLEOTIDE SEQUENCE</scope>
    <source>
        <strain evidence="2">WC2-LM</strain>
        <tissue evidence="2">Liver</tissue>
    </source>
</reference>
<proteinExistence type="predicted"/>
<protein>
    <submittedName>
        <fullName evidence="3">Uncharacterized protein</fullName>
    </submittedName>
</protein>
<evidence type="ECO:0000313" key="4">
    <source>
        <dbReference type="Proteomes" id="UP000335636"/>
    </source>
</evidence>
<organism evidence="3 4">
    <name type="scientific">Marmota monax</name>
    <name type="common">Woodchuck</name>
    <dbReference type="NCBI Taxonomy" id="9995"/>
    <lineage>
        <taxon>Eukaryota</taxon>
        <taxon>Metazoa</taxon>
        <taxon>Chordata</taxon>
        <taxon>Craniata</taxon>
        <taxon>Vertebrata</taxon>
        <taxon>Euteleostomi</taxon>
        <taxon>Mammalia</taxon>
        <taxon>Eutheria</taxon>
        <taxon>Euarchontoglires</taxon>
        <taxon>Glires</taxon>
        <taxon>Rodentia</taxon>
        <taxon>Sciuromorpha</taxon>
        <taxon>Sciuridae</taxon>
        <taxon>Xerinae</taxon>
        <taxon>Marmotini</taxon>
        <taxon>Marmota</taxon>
    </lineage>
</organism>
<gene>
    <name evidence="2" type="ORF">GHT09_006087</name>
    <name evidence="3" type="ORF">MONAX_5E027280</name>
</gene>
<evidence type="ECO:0000256" key="1">
    <source>
        <dbReference type="SAM" id="MobiDB-lite"/>
    </source>
</evidence>
<dbReference type="EMBL" id="WJEC01000546">
    <property type="protein sequence ID" value="KAF7482518.1"/>
    <property type="molecule type" value="Genomic_DNA"/>
</dbReference>
<reference evidence="3 4" key="1">
    <citation type="submission" date="2019-04" db="EMBL/GenBank/DDBJ databases">
        <authorList>
            <person name="Alioto T."/>
            <person name="Alioto T."/>
        </authorList>
    </citation>
    <scope>NUCLEOTIDE SEQUENCE [LARGE SCALE GENOMIC DNA]</scope>
</reference>
<feature type="compositionally biased region" description="Polar residues" evidence="1">
    <location>
        <begin position="69"/>
        <end position="85"/>
    </location>
</feature>
<feature type="region of interest" description="Disordered" evidence="1">
    <location>
        <begin position="62"/>
        <end position="88"/>
    </location>
</feature>
<dbReference type="Proteomes" id="UP000335636">
    <property type="component" value="Unassembled WGS sequence"/>
</dbReference>
<keyword evidence="4" id="KW-1185">Reference proteome</keyword>
<sequence length="109" mass="12285">MILHFTFIFSTHFRPKWHLLCFCDFMTVFPPLGLRSLVVTNEYLLQQLNKEQKGYSGKALLPSEKSHHLGTSSPFGKSTLSSSSPVAHDTGQYLTQSISETVPDPNLWS</sequence>
<evidence type="ECO:0000313" key="3">
    <source>
        <dbReference type="EMBL" id="VTJ56420.1"/>
    </source>
</evidence>
<dbReference type="Proteomes" id="UP000662637">
    <property type="component" value="Unassembled WGS sequence"/>
</dbReference>
<dbReference type="EMBL" id="CABDUW010000064">
    <property type="protein sequence ID" value="VTJ56420.1"/>
    <property type="molecule type" value="Genomic_DNA"/>
</dbReference>
<dbReference type="AlphaFoldDB" id="A0A5E4AHG2"/>
<name>A0A5E4AHG2_MARMO</name>